<evidence type="ECO:0000256" key="3">
    <source>
        <dbReference type="ARBA" id="ARBA00022523"/>
    </source>
</evidence>
<organism evidence="10 11">
    <name type="scientific">Glycine soja</name>
    <name type="common">Wild soybean</name>
    <dbReference type="NCBI Taxonomy" id="3848"/>
    <lineage>
        <taxon>Eukaryota</taxon>
        <taxon>Viridiplantae</taxon>
        <taxon>Streptophyta</taxon>
        <taxon>Embryophyta</taxon>
        <taxon>Tracheophyta</taxon>
        <taxon>Spermatophyta</taxon>
        <taxon>Magnoliopsida</taxon>
        <taxon>eudicotyledons</taxon>
        <taxon>Gunneridae</taxon>
        <taxon>Pentapetalae</taxon>
        <taxon>rosids</taxon>
        <taxon>fabids</taxon>
        <taxon>Fabales</taxon>
        <taxon>Fabaceae</taxon>
        <taxon>Papilionoideae</taxon>
        <taxon>50 kb inversion clade</taxon>
        <taxon>NPAAA clade</taxon>
        <taxon>indigoferoid/millettioid clade</taxon>
        <taxon>Phaseoleae</taxon>
        <taxon>Glycine</taxon>
        <taxon>Glycine subgen. Soja</taxon>
    </lineage>
</organism>
<comment type="caution">
    <text evidence="10">The sequence shown here is derived from an EMBL/GenBank/DDBJ whole genome shotgun (WGS) entry which is preliminary data.</text>
</comment>
<dbReference type="EMBL" id="QZWG01000001">
    <property type="protein sequence ID" value="RZC30635.1"/>
    <property type="molecule type" value="Genomic_DNA"/>
</dbReference>
<dbReference type="GO" id="GO:1901371">
    <property type="term" value="P:regulation of leaf morphogenesis"/>
    <property type="evidence" value="ECO:0007669"/>
    <property type="project" value="TreeGrafter"/>
</dbReference>
<feature type="chain" id="PRO_5019308430" description="Precursor of CEP5" evidence="9">
    <location>
        <begin position="22"/>
        <end position="94"/>
    </location>
</feature>
<proteinExistence type="inferred from homology"/>
<keyword evidence="4" id="KW-0964">Secreted</keyword>
<evidence type="ECO:0000256" key="5">
    <source>
        <dbReference type="ARBA" id="ARBA00022702"/>
    </source>
</evidence>
<feature type="signal peptide" evidence="9">
    <location>
        <begin position="1"/>
        <end position="21"/>
    </location>
</feature>
<evidence type="ECO:0000313" key="10">
    <source>
        <dbReference type="EMBL" id="RZC30635.1"/>
    </source>
</evidence>
<feature type="region of interest" description="Disordered" evidence="8">
    <location>
        <begin position="60"/>
        <end position="94"/>
    </location>
</feature>
<evidence type="ECO:0008006" key="12">
    <source>
        <dbReference type="Google" id="ProtNLM"/>
    </source>
</evidence>
<name>A0A445M4U1_GLYSO</name>
<evidence type="ECO:0000256" key="9">
    <source>
        <dbReference type="SAM" id="SignalP"/>
    </source>
</evidence>
<reference evidence="10 11" key="1">
    <citation type="submission" date="2018-09" db="EMBL/GenBank/DDBJ databases">
        <title>A high-quality reference genome of wild soybean provides a powerful tool to mine soybean genomes.</title>
        <authorList>
            <person name="Xie M."/>
            <person name="Chung C.Y.L."/>
            <person name="Li M.-W."/>
            <person name="Wong F.-L."/>
            <person name="Chan T.-F."/>
            <person name="Lam H.-M."/>
        </authorList>
    </citation>
    <scope>NUCLEOTIDE SEQUENCE [LARGE SCALE GENOMIC DNA]</scope>
    <source>
        <strain evidence="11">cv. W05</strain>
        <tissue evidence="10">Hypocotyl of etiolated seedlings</tissue>
    </source>
</reference>
<accession>A0A445M4U1</accession>
<dbReference type="GO" id="GO:0006995">
    <property type="term" value="P:cellular response to nitrogen starvation"/>
    <property type="evidence" value="ECO:0007669"/>
    <property type="project" value="UniProtKB-ARBA"/>
</dbReference>
<gene>
    <name evidence="10" type="ORF">D0Y65_001945</name>
</gene>
<dbReference type="PANTHER" id="PTHR33348:SF40">
    <property type="entry name" value="PRECURSOR OF CEP3"/>
    <property type="match status" value="1"/>
</dbReference>
<dbReference type="PANTHER" id="PTHR33348">
    <property type="entry name" value="PRECURSOR OF CEP5"/>
    <property type="match status" value="1"/>
</dbReference>
<protein>
    <recommendedName>
        <fullName evidence="12">Precursor of CEP5</fullName>
    </recommendedName>
</protein>
<dbReference type="Proteomes" id="UP000289340">
    <property type="component" value="Chromosome 1"/>
</dbReference>
<evidence type="ECO:0000256" key="6">
    <source>
        <dbReference type="ARBA" id="ARBA00022729"/>
    </source>
</evidence>
<keyword evidence="6 9" id="KW-0732">Signal</keyword>
<comment type="similarity">
    <text evidence="2">Belongs to the C-terminally encoded plant signaling peptide (CEP) family.</text>
</comment>
<sequence>MAQHKFLLCLILLALIIFCQGLHSIEGRYLKSDHEIIKHQYQMHSGISTTNVAALVADVSPPTPPSAAVPGRDNDNFRPTAPGHSPGVGHAAHN</sequence>
<dbReference type="Gramene" id="XM_028357544.1">
    <property type="protein sequence ID" value="XP_028213345.1"/>
    <property type="gene ID" value="LOC114395678"/>
</dbReference>
<keyword evidence="5" id="KW-0372">Hormone</keyword>
<dbReference type="InterPro" id="IPR033250">
    <property type="entry name" value="CEP"/>
</dbReference>
<comment type="subcellular location">
    <subcellularLocation>
        <location evidence="1">Secreted</location>
        <location evidence="1">Extracellular space</location>
        <location evidence="1">Apoplast</location>
    </subcellularLocation>
</comment>
<keyword evidence="3" id="KW-0052">Apoplast</keyword>
<evidence type="ECO:0000256" key="8">
    <source>
        <dbReference type="SAM" id="MobiDB-lite"/>
    </source>
</evidence>
<evidence type="ECO:0000256" key="2">
    <source>
        <dbReference type="ARBA" id="ARBA00008963"/>
    </source>
</evidence>
<dbReference type="AlphaFoldDB" id="A0A445M4U1"/>
<dbReference type="GO" id="GO:0048364">
    <property type="term" value="P:root development"/>
    <property type="evidence" value="ECO:0007669"/>
    <property type="project" value="InterPro"/>
</dbReference>
<evidence type="ECO:0000313" key="11">
    <source>
        <dbReference type="Proteomes" id="UP000289340"/>
    </source>
</evidence>
<evidence type="ECO:0000256" key="1">
    <source>
        <dbReference type="ARBA" id="ARBA00004271"/>
    </source>
</evidence>
<keyword evidence="11" id="KW-1185">Reference proteome</keyword>
<evidence type="ECO:0000256" key="4">
    <source>
        <dbReference type="ARBA" id="ARBA00022525"/>
    </source>
</evidence>
<dbReference type="GO" id="GO:0005179">
    <property type="term" value="F:hormone activity"/>
    <property type="evidence" value="ECO:0007669"/>
    <property type="project" value="UniProtKB-KW"/>
</dbReference>
<dbReference type="GO" id="GO:0048046">
    <property type="term" value="C:apoplast"/>
    <property type="evidence" value="ECO:0007669"/>
    <property type="project" value="UniProtKB-SubCell"/>
</dbReference>
<dbReference type="GO" id="GO:1902025">
    <property type="term" value="P:nitrate import"/>
    <property type="evidence" value="ECO:0007669"/>
    <property type="project" value="TreeGrafter"/>
</dbReference>
<keyword evidence="7" id="KW-0379">Hydroxylation</keyword>
<dbReference type="GO" id="GO:2000280">
    <property type="term" value="P:regulation of root development"/>
    <property type="evidence" value="ECO:0007669"/>
    <property type="project" value="TreeGrafter"/>
</dbReference>
<evidence type="ECO:0000256" key="7">
    <source>
        <dbReference type="ARBA" id="ARBA00023278"/>
    </source>
</evidence>